<gene>
    <name evidence="1" type="ORF">AQUCO_02000483v1</name>
</gene>
<dbReference type="InParanoid" id="A0A2G5DHQ2"/>
<sequence>MGLWENYIIHQYKGQSTSMAISYIPFTLVNPNKQKRLQLINSVHKQKNQDETWKRNKHEVYIYENRGYK</sequence>
<organism evidence="1 2">
    <name type="scientific">Aquilegia coerulea</name>
    <name type="common">Rocky mountain columbine</name>
    <dbReference type="NCBI Taxonomy" id="218851"/>
    <lineage>
        <taxon>Eukaryota</taxon>
        <taxon>Viridiplantae</taxon>
        <taxon>Streptophyta</taxon>
        <taxon>Embryophyta</taxon>
        <taxon>Tracheophyta</taxon>
        <taxon>Spermatophyta</taxon>
        <taxon>Magnoliopsida</taxon>
        <taxon>Ranunculales</taxon>
        <taxon>Ranunculaceae</taxon>
        <taxon>Thalictroideae</taxon>
        <taxon>Aquilegia</taxon>
    </lineage>
</organism>
<dbReference type="OrthoDB" id="1857192at2759"/>
<dbReference type="Proteomes" id="UP000230069">
    <property type="component" value="Unassembled WGS sequence"/>
</dbReference>
<keyword evidence="2" id="KW-1185">Reference proteome</keyword>
<name>A0A2G5DHQ2_AQUCA</name>
<protein>
    <submittedName>
        <fullName evidence="1">Uncharacterized protein</fullName>
    </submittedName>
</protein>
<evidence type="ECO:0000313" key="1">
    <source>
        <dbReference type="EMBL" id="PIA43058.1"/>
    </source>
</evidence>
<dbReference type="AlphaFoldDB" id="A0A2G5DHQ2"/>
<accession>A0A2G5DHQ2</accession>
<dbReference type="EMBL" id="KZ305037">
    <property type="protein sequence ID" value="PIA43058.1"/>
    <property type="molecule type" value="Genomic_DNA"/>
</dbReference>
<reference evidence="1 2" key="1">
    <citation type="submission" date="2017-09" db="EMBL/GenBank/DDBJ databases">
        <title>WGS assembly of Aquilegia coerulea Goldsmith.</title>
        <authorList>
            <person name="Hodges S."/>
            <person name="Kramer E."/>
            <person name="Nordborg M."/>
            <person name="Tomkins J."/>
            <person name="Borevitz J."/>
            <person name="Derieg N."/>
            <person name="Yan J."/>
            <person name="Mihaltcheva S."/>
            <person name="Hayes R.D."/>
            <person name="Rokhsar D."/>
        </authorList>
    </citation>
    <scope>NUCLEOTIDE SEQUENCE [LARGE SCALE GENOMIC DNA]</scope>
    <source>
        <strain evidence="2">cv. Goldsmith</strain>
    </source>
</reference>
<evidence type="ECO:0000313" key="2">
    <source>
        <dbReference type="Proteomes" id="UP000230069"/>
    </source>
</evidence>
<proteinExistence type="predicted"/>